<sequence length="345" mass="38494">MVEYITITRPDDWHVHLRDGDYLKDTVPATAQHFARALVMPNLKPALTTIQDLIDYQRRILSILPKETTFSPYMTFYLNESVTVDELAQAKQYPSILGAKLYPAGATTNSEEGVHSLRALYPLFETMQAENLVLQIHGEATQGDIFYRETAFIQNNLVPLVRNFPKLRVILEHISTKAAVDFILQAPDTVTATVTVHHLMYNRNHLLVGGVKPHYYCLPILKRETDQQALRAAVVSGNPKFFAGTDSAPHAITSKQSACGCAGIFSAPYAVALYAQIFEELEALHKLNDFLSRFGAEFYQLPLNKEQLTLLKSSQLVPAILPFGAEQVIPIAAGEILSWSIHEST</sequence>
<dbReference type="GO" id="GO:0044205">
    <property type="term" value="P:'de novo' UMP biosynthetic process"/>
    <property type="evidence" value="ECO:0007669"/>
    <property type="project" value="UniProtKB-UniRule"/>
</dbReference>
<dbReference type="GO" id="GO:0005829">
    <property type="term" value="C:cytosol"/>
    <property type="evidence" value="ECO:0007669"/>
    <property type="project" value="TreeGrafter"/>
</dbReference>
<evidence type="ECO:0000256" key="5">
    <source>
        <dbReference type="ARBA" id="ARBA00022723"/>
    </source>
</evidence>
<keyword evidence="8 9" id="KW-0665">Pyrimidine biosynthesis</keyword>
<dbReference type="PANTHER" id="PTHR43137">
    <property type="entry name" value="DIHYDROOROTASE"/>
    <property type="match status" value="1"/>
</dbReference>
<organism evidence="12 13">
    <name type="scientific">Legionella clemsonensis</name>
    <dbReference type="NCBI Taxonomy" id="1867846"/>
    <lineage>
        <taxon>Bacteria</taxon>
        <taxon>Pseudomonadati</taxon>
        <taxon>Pseudomonadota</taxon>
        <taxon>Gammaproteobacteria</taxon>
        <taxon>Legionellales</taxon>
        <taxon>Legionellaceae</taxon>
        <taxon>Legionella</taxon>
    </lineage>
</organism>
<feature type="binding site" evidence="9">
    <location>
        <position position="137"/>
    </location>
    <ligand>
        <name>Zn(2+)</name>
        <dbReference type="ChEBI" id="CHEBI:29105"/>
        <label>2</label>
    </ligand>
</feature>
<dbReference type="UniPathway" id="UPA00070">
    <property type="reaction ID" value="UER00117"/>
</dbReference>
<evidence type="ECO:0000256" key="1">
    <source>
        <dbReference type="ARBA" id="ARBA00002368"/>
    </source>
</evidence>
<dbReference type="NCBIfam" id="TIGR00856">
    <property type="entry name" value="pyrC_dimer"/>
    <property type="match status" value="1"/>
</dbReference>
<dbReference type="PROSITE" id="PS00483">
    <property type="entry name" value="DIHYDROOROTASE_2"/>
    <property type="match status" value="1"/>
</dbReference>
<comment type="catalytic activity">
    <reaction evidence="9 10">
        <text>(S)-dihydroorotate + H2O = N-carbamoyl-L-aspartate + H(+)</text>
        <dbReference type="Rhea" id="RHEA:24296"/>
        <dbReference type="ChEBI" id="CHEBI:15377"/>
        <dbReference type="ChEBI" id="CHEBI:15378"/>
        <dbReference type="ChEBI" id="CHEBI:30864"/>
        <dbReference type="ChEBI" id="CHEBI:32814"/>
        <dbReference type="EC" id="3.5.2.3"/>
    </reaction>
</comment>
<dbReference type="PIRSF" id="PIRSF001237">
    <property type="entry name" value="DHOdimr"/>
    <property type="match status" value="1"/>
</dbReference>
<evidence type="ECO:0000256" key="4">
    <source>
        <dbReference type="ARBA" id="ARBA00012860"/>
    </source>
</evidence>
<comment type="pathway">
    <text evidence="2 9 10">Pyrimidine metabolism; UMP biosynthesis via de novo pathway; (S)-dihydroorotate from bicarbonate: step 3/3.</text>
</comment>
<evidence type="ECO:0000256" key="6">
    <source>
        <dbReference type="ARBA" id="ARBA00022801"/>
    </source>
</evidence>
<feature type="binding site" evidence="9">
    <location>
        <position position="14"/>
    </location>
    <ligand>
        <name>Zn(2+)</name>
        <dbReference type="ChEBI" id="CHEBI:29105"/>
        <label>1</label>
    </ligand>
</feature>
<dbReference type="AlphaFoldDB" id="A0A222NYK9"/>
<dbReference type="Gene3D" id="3.20.20.140">
    <property type="entry name" value="Metal-dependent hydrolases"/>
    <property type="match status" value="1"/>
</dbReference>
<evidence type="ECO:0000313" key="13">
    <source>
        <dbReference type="Proteomes" id="UP000201728"/>
    </source>
</evidence>
<evidence type="ECO:0000256" key="3">
    <source>
        <dbReference type="ARBA" id="ARBA00005631"/>
    </source>
</evidence>
<evidence type="ECO:0000256" key="9">
    <source>
        <dbReference type="HAMAP-Rule" id="MF_00219"/>
    </source>
</evidence>
<evidence type="ECO:0000259" key="11">
    <source>
        <dbReference type="Pfam" id="PF01979"/>
    </source>
</evidence>
<dbReference type="KEGG" id="lcd:clem_00590"/>
<feature type="binding site" evidence="9">
    <location>
        <position position="218"/>
    </location>
    <ligand>
        <name>substrate</name>
    </ligand>
</feature>
<gene>
    <name evidence="9 12" type="primary">pyrC</name>
    <name evidence="12" type="ORF">clem_00590</name>
</gene>
<evidence type="ECO:0000256" key="7">
    <source>
        <dbReference type="ARBA" id="ARBA00022833"/>
    </source>
</evidence>
<proteinExistence type="inferred from homology"/>
<feature type="binding site" description="via carbamate group" evidence="9">
    <location>
        <position position="100"/>
    </location>
    <ligand>
        <name>Zn(2+)</name>
        <dbReference type="ChEBI" id="CHEBI:29105"/>
        <label>1</label>
    </ligand>
</feature>
<keyword evidence="6 9" id="KW-0378">Hydrolase</keyword>
<dbReference type="GO" id="GO:0006207">
    <property type="term" value="P:'de novo' pyrimidine nucleobase biosynthetic process"/>
    <property type="evidence" value="ECO:0007669"/>
    <property type="project" value="TreeGrafter"/>
</dbReference>
<feature type="active site" evidence="9">
    <location>
        <position position="246"/>
    </location>
</feature>
<dbReference type="EC" id="3.5.2.3" evidence="4 9"/>
<accession>A0A222NYK9</accession>
<dbReference type="GO" id="GO:0008270">
    <property type="term" value="F:zinc ion binding"/>
    <property type="evidence" value="ECO:0007669"/>
    <property type="project" value="UniProtKB-UniRule"/>
</dbReference>
<keyword evidence="5 9" id="KW-0479">Metal-binding</keyword>
<evidence type="ECO:0000256" key="10">
    <source>
        <dbReference type="RuleBase" id="RU003440"/>
    </source>
</evidence>
<comment type="cofactor">
    <cofactor evidence="9 10">
        <name>Zn(2+)</name>
        <dbReference type="ChEBI" id="CHEBI:29105"/>
    </cofactor>
    <text evidence="9 10">Binds 2 Zn(2+) ions per subunit.</text>
</comment>
<dbReference type="PROSITE" id="PS00482">
    <property type="entry name" value="DIHYDROOROTASE_1"/>
    <property type="match status" value="1"/>
</dbReference>
<dbReference type="Pfam" id="PF01979">
    <property type="entry name" value="Amidohydro_1"/>
    <property type="match status" value="1"/>
</dbReference>
<feature type="binding site" evidence="9">
    <location>
        <begin position="16"/>
        <end position="18"/>
    </location>
    <ligand>
        <name>substrate</name>
    </ligand>
</feature>
<feature type="binding site" evidence="9">
    <location>
        <position position="137"/>
    </location>
    <ligand>
        <name>substrate</name>
    </ligand>
</feature>
<keyword evidence="13" id="KW-1185">Reference proteome</keyword>
<feature type="binding site" description="via carbamate group" evidence="9">
    <location>
        <position position="100"/>
    </location>
    <ligand>
        <name>Zn(2+)</name>
        <dbReference type="ChEBI" id="CHEBI:29105"/>
        <label>2</label>
    </ligand>
</feature>
<dbReference type="Proteomes" id="UP000201728">
    <property type="component" value="Chromosome"/>
</dbReference>
<dbReference type="HAMAP" id="MF_00219">
    <property type="entry name" value="PyrC_classII"/>
    <property type="match status" value="1"/>
</dbReference>
<dbReference type="GO" id="GO:0004151">
    <property type="term" value="F:dihydroorotase activity"/>
    <property type="evidence" value="ECO:0007669"/>
    <property type="project" value="UniProtKB-UniRule"/>
</dbReference>
<feature type="binding site" evidence="9">
    <location>
        <position position="42"/>
    </location>
    <ligand>
        <name>substrate</name>
    </ligand>
</feature>
<dbReference type="CDD" id="cd01294">
    <property type="entry name" value="DHOase"/>
    <property type="match status" value="1"/>
</dbReference>
<feature type="binding site" evidence="9">
    <location>
        <position position="173"/>
    </location>
    <ligand>
        <name>Zn(2+)</name>
        <dbReference type="ChEBI" id="CHEBI:29105"/>
        <label>2</label>
    </ligand>
</feature>
<feature type="binding site" evidence="9">
    <location>
        <position position="246"/>
    </location>
    <ligand>
        <name>Zn(2+)</name>
        <dbReference type="ChEBI" id="CHEBI:29105"/>
        <label>1</label>
    </ligand>
</feature>
<evidence type="ECO:0000256" key="2">
    <source>
        <dbReference type="ARBA" id="ARBA00004880"/>
    </source>
</evidence>
<feature type="binding site" evidence="9">
    <location>
        <position position="16"/>
    </location>
    <ligand>
        <name>Zn(2+)</name>
        <dbReference type="ChEBI" id="CHEBI:29105"/>
        <label>1</label>
    </ligand>
</feature>
<dbReference type="InterPro" id="IPR004721">
    <property type="entry name" value="DHOdimr"/>
</dbReference>
<feature type="modified residue" description="N6-carboxylysine" evidence="9">
    <location>
        <position position="100"/>
    </location>
</feature>
<keyword evidence="7 9" id="KW-0862">Zinc</keyword>
<name>A0A222NYK9_9GAMM</name>
<dbReference type="InterPro" id="IPR032466">
    <property type="entry name" value="Metal_Hydrolase"/>
</dbReference>
<evidence type="ECO:0000256" key="8">
    <source>
        <dbReference type="ARBA" id="ARBA00022975"/>
    </source>
</evidence>
<feature type="binding site" evidence="9">
    <location>
        <position position="250"/>
    </location>
    <ligand>
        <name>substrate</name>
    </ligand>
</feature>
<comment type="subunit">
    <text evidence="9">Homodimer.</text>
</comment>
<comment type="function">
    <text evidence="1 9">Catalyzes the reversible cyclization of carbamoyl aspartate to dihydroorotate.</text>
</comment>
<reference evidence="13" key="1">
    <citation type="submission" date="2016-07" db="EMBL/GenBank/DDBJ databases">
        <authorList>
            <person name="Florea S."/>
            <person name="Webb J.S."/>
            <person name="Jaromczyk J."/>
            <person name="Schardl C.L."/>
        </authorList>
    </citation>
    <scope>NUCLEOTIDE SEQUENCE [LARGE SCALE GENOMIC DNA]</scope>
    <source>
        <strain evidence="13">CDC-D5610</strain>
    </source>
</reference>
<dbReference type="InterPro" id="IPR002195">
    <property type="entry name" value="Dihydroorotase_CS"/>
</dbReference>
<dbReference type="InterPro" id="IPR006680">
    <property type="entry name" value="Amidohydro-rel"/>
</dbReference>
<feature type="domain" description="Amidohydrolase-related" evidence="11">
    <location>
        <begin position="12"/>
        <end position="271"/>
    </location>
</feature>
<dbReference type="PANTHER" id="PTHR43137:SF1">
    <property type="entry name" value="DIHYDROOROTASE"/>
    <property type="match status" value="1"/>
</dbReference>
<dbReference type="EMBL" id="CP016397">
    <property type="protein sequence ID" value="ASQ44684.1"/>
    <property type="molecule type" value="Genomic_DNA"/>
</dbReference>
<evidence type="ECO:0000313" key="12">
    <source>
        <dbReference type="EMBL" id="ASQ44684.1"/>
    </source>
</evidence>
<feature type="binding site" evidence="9">
    <location>
        <position position="262"/>
    </location>
    <ligand>
        <name>substrate</name>
    </ligand>
</feature>
<dbReference type="SUPFAM" id="SSF51556">
    <property type="entry name" value="Metallo-dependent hydrolases"/>
    <property type="match status" value="1"/>
</dbReference>
<protein>
    <recommendedName>
        <fullName evidence="4 9">Dihydroorotase</fullName>
        <shortName evidence="9">DHOase</shortName>
        <ecNumber evidence="4 9">3.5.2.3</ecNumber>
    </recommendedName>
</protein>
<comment type="similarity">
    <text evidence="3 9 10">Belongs to the metallo-dependent hydrolases superfamily. DHOase family. Class II DHOase subfamily.</text>
</comment>